<keyword evidence="3" id="KW-1185">Reference proteome</keyword>
<evidence type="ECO:0000313" key="3">
    <source>
        <dbReference type="Proteomes" id="UP001491088"/>
    </source>
</evidence>
<dbReference type="InterPro" id="IPR029058">
    <property type="entry name" value="AB_hydrolase_fold"/>
</dbReference>
<dbReference type="SUPFAM" id="SSF53474">
    <property type="entry name" value="alpha/beta-Hydrolases"/>
    <property type="match status" value="1"/>
</dbReference>
<dbReference type="InterPro" id="IPR017946">
    <property type="entry name" value="PLC-like_Pdiesterase_TIM-brl"/>
</dbReference>
<dbReference type="PANTHER" id="PTHR46211:SF14">
    <property type="entry name" value="GLYCEROPHOSPHODIESTER PHOSPHODIESTERASE"/>
    <property type="match status" value="1"/>
</dbReference>
<dbReference type="PROSITE" id="PS50007">
    <property type="entry name" value="PIPLC_X_DOMAIN"/>
    <property type="match status" value="1"/>
</dbReference>
<organism evidence="2 3">
    <name type="scientific">Polaribacter marinaquae</name>
    <dbReference type="NCBI Taxonomy" id="1642819"/>
    <lineage>
        <taxon>Bacteria</taxon>
        <taxon>Pseudomonadati</taxon>
        <taxon>Bacteroidota</taxon>
        <taxon>Flavobacteriia</taxon>
        <taxon>Flavobacteriales</taxon>
        <taxon>Flavobacteriaceae</taxon>
    </lineage>
</organism>
<sequence length="587" mass="66739">MKKNILTFFLLIFYVAIFNSQEVFDLASLENSIKNKEVSVKGMKPGNEARIIWSNKYKEKQSPIAFVYLHGFGASGREGEPVMSMLSKKYDANVYLSRLKEHGLDRDDSFINLTPENYIASAKEALEIGKKIGKKVVIVSTSTGGTLSLKLASEDTSVLGLVMYSPFIGLKNPAFRTILTPEGKAGFVKMNGSEIIKQKRPAEQAKYWSTKYHVNGYEALIKMLTNNMTLETFAKVKIPVFVGYYYKNEKEQDQVVSVAAILEMYNNLGTSFDKKKKVAFPEAGNHVIACDLRSNDWEGVYNETVSFIDQIILEKNNQYNFELQGHRGARGLSPENTIQAFEKALKLGVNTLELDVVVSKDHKVVVSHEPWLNNDITLDVDGNRLSRENAIAFNIYKNKYKNIKKYDVGSLGNSKFPEQEKVAAYKPLLSEVISFAEQKNANILYNVEIKSTPTDEKNGYQPSVKEFSDLVVNTLKKTKVSLNRIVIQSFDLRVLEYIHATYPAYKLAFLTYKDDFKTNMKMLSFMPEIYSPYFLLLNKEEVKNIQKNNMRVIPWTVNKKQDMINLLEMGVDGLITDYPNIAIPLRK</sequence>
<dbReference type="Gene3D" id="3.40.50.1820">
    <property type="entry name" value="alpha/beta hydrolase"/>
    <property type="match status" value="1"/>
</dbReference>
<protein>
    <submittedName>
        <fullName evidence="2">Glycerophosphodiester phosphodiesterase family protein</fullName>
    </submittedName>
</protein>
<dbReference type="InterPro" id="IPR030395">
    <property type="entry name" value="GP_PDE_dom"/>
</dbReference>
<dbReference type="Gene3D" id="3.20.20.190">
    <property type="entry name" value="Phosphatidylinositol (PI) phosphodiesterase"/>
    <property type="match status" value="1"/>
</dbReference>
<dbReference type="RefSeq" id="WP_340932881.1">
    <property type="nucleotide sequence ID" value="NZ_CP150496.1"/>
</dbReference>
<accession>A0ABZ2TQK6</accession>
<dbReference type="Proteomes" id="UP001491088">
    <property type="component" value="Chromosome"/>
</dbReference>
<reference evidence="2 3" key="1">
    <citation type="submission" date="2024-03" db="EMBL/GenBank/DDBJ databases">
        <authorList>
            <person name="Cao K."/>
        </authorList>
    </citation>
    <scope>NUCLEOTIDE SEQUENCE [LARGE SCALE GENOMIC DNA]</scope>
    <source>
        <strain evidence="2 3">MCCC 1K00696</strain>
    </source>
</reference>
<dbReference type="Pfam" id="PF03009">
    <property type="entry name" value="GDPD"/>
    <property type="match status" value="1"/>
</dbReference>
<name>A0ABZ2TQK6_9FLAO</name>
<dbReference type="PROSITE" id="PS51704">
    <property type="entry name" value="GP_PDE"/>
    <property type="match status" value="1"/>
</dbReference>
<evidence type="ECO:0000313" key="2">
    <source>
        <dbReference type="EMBL" id="WYW55406.1"/>
    </source>
</evidence>
<feature type="domain" description="GP-PDE" evidence="1">
    <location>
        <begin position="321"/>
        <end position="586"/>
    </location>
</feature>
<proteinExistence type="predicted"/>
<dbReference type="SUPFAM" id="SSF51695">
    <property type="entry name" value="PLC-like phosphodiesterases"/>
    <property type="match status" value="1"/>
</dbReference>
<dbReference type="PANTHER" id="PTHR46211">
    <property type="entry name" value="GLYCEROPHOSPHORYL DIESTER PHOSPHODIESTERASE"/>
    <property type="match status" value="1"/>
</dbReference>
<evidence type="ECO:0000259" key="1">
    <source>
        <dbReference type="PROSITE" id="PS51704"/>
    </source>
</evidence>
<gene>
    <name evidence="2" type="ORF">WG950_12815</name>
</gene>
<dbReference type="EMBL" id="CP150496">
    <property type="protein sequence ID" value="WYW55406.1"/>
    <property type="molecule type" value="Genomic_DNA"/>
</dbReference>